<keyword evidence="3" id="KW-1185">Reference proteome</keyword>
<evidence type="ECO:0000256" key="1">
    <source>
        <dbReference type="SAM" id="MobiDB-lite"/>
    </source>
</evidence>
<dbReference type="Proteomes" id="UP001054945">
    <property type="component" value="Unassembled WGS sequence"/>
</dbReference>
<evidence type="ECO:0000313" key="2">
    <source>
        <dbReference type="EMBL" id="GIY57966.1"/>
    </source>
</evidence>
<dbReference type="AlphaFoldDB" id="A0AAV4UJM5"/>
<accession>A0AAV4UJM5</accession>
<reference evidence="2 3" key="1">
    <citation type="submission" date="2021-06" db="EMBL/GenBank/DDBJ databases">
        <title>Caerostris extrusa draft genome.</title>
        <authorList>
            <person name="Kono N."/>
            <person name="Arakawa K."/>
        </authorList>
    </citation>
    <scope>NUCLEOTIDE SEQUENCE [LARGE SCALE GENOMIC DNA]</scope>
</reference>
<sequence length="87" mass="10667">METEKYRRPEEEEVFFFRNVERLKNCFSFESKTENKIKSGGDTIEDREYDDGRLWWGIFPTQNVRLERQKGGTEAERKRDEEKVWVR</sequence>
<feature type="region of interest" description="Disordered" evidence="1">
    <location>
        <begin position="68"/>
        <end position="87"/>
    </location>
</feature>
<dbReference type="EMBL" id="BPLR01012996">
    <property type="protein sequence ID" value="GIY57966.1"/>
    <property type="molecule type" value="Genomic_DNA"/>
</dbReference>
<protein>
    <submittedName>
        <fullName evidence="2">Uncharacterized protein</fullName>
    </submittedName>
</protein>
<gene>
    <name evidence="2" type="ORF">CEXT_142781</name>
</gene>
<name>A0AAV4UJM5_CAEEX</name>
<organism evidence="2 3">
    <name type="scientific">Caerostris extrusa</name>
    <name type="common">Bark spider</name>
    <name type="synonym">Caerostris bankana</name>
    <dbReference type="NCBI Taxonomy" id="172846"/>
    <lineage>
        <taxon>Eukaryota</taxon>
        <taxon>Metazoa</taxon>
        <taxon>Ecdysozoa</taxon>
        <taxon>Arthropoda</taxon>
        <taxon>Chelicerata</taxon>
        <taxon>Arachnida</taxon>
        <taxon>Araneae</taxon>
        <taxon>Araneomorphae</taxon>
        <taxon>Entelegynae</taxon>
        <taxon>Araneoidea</taxon>
        <taxon>Araneidae</taxon>
        <taxon>Caerostris</taxon>
    </lineage>
</organism>
<evidence type="ECO:0000313" key="3">
    <source>
        <dbReference type="Proteomes" id="UP001054945"/>
    </source>
</evidence>
<comment type="caution">
    <text evidence="2">The sequence shown here is derived from an EMBL/GenBank/DDBJ whole genome shotgun (WGS) entry which is preliminary data.</text>
</comment>
<proteinExistence type="predicted"/>